<dbReference type="Proteomes" id="UP000275951">
    <property type="component" value="Chromosome"/>
</dbReference>
<dbReference type="Pfam" id="PF00561">
    <property type="entry name" value="Abhydrolase_1"/>
    <property type="match status" value="1"/>
</dbReference>
<keyword evidence="1" id="KW-0378">Hydrolase</keyword>
<dbReference type="InterPro" id="IPR029058">
    <property type="entry name" value="AB_hydrolase_fold"/>
</dbReference>
<proteinExistence type="predicted"/>
<gene>
    <name evidence="1" type="ORF">EBQ10_05700</name>
</gene>
<accession>A0A380M8K7</accession>
<evidence type="ECO:0000313" key="1">
    <source>
        <dbReference type="EMBL" id="AZR06837.1"/>
    </source>
</evidence>
<dbReference type="GO" id="GO:0016787">
    <property type="term" value="F:hydrolase activity"/>
    <property type="evidence" value="ECO:0007669"/>
    <property type="project" value="UniProtKB-KW"/>
</dbReference>
<reference evidence="1 2" key="1">
    <citation type="submission" date="2018-11" db="EMBL/GenBank/DDBJ databases">
        <title>Multidrug-resistant genes are associated with an 42-kb island TGI1 carrying a complex class 1 integron in a Trueperella pyogenes.</title>
        <authorList>
            <person name="Dong W."/>
        </authorList>
    </citation>
    <scope>NUCLEOTIDE SEQUENCE [LARGE SCALE GENOMIC DNA]</scope>
    <source>
        <strain evidence="1 2">TP4</strain>
    </source>
</reference>
<dbReference type="SUPFAM" id="SSF53474">
    <property type="entry name" value="alpha/beta-Hydrolases"/>
    <property type="match status" value="1"/>
</dbReference>
<name>A0A380M8K7_9ACTO</name>
<sequence length="208" mass="21942">MSAIAFIHGHAHTPQVWRAVADHLPPAWAVVAPDLFAVARVGSSSEARREAMVAQINRDLALMGLAEPVVVVAEGLGAIPAIQYAAEHPGRVAGIFLSGPKLALSRAEAMRLRVAEKIRRADAASASDKQVAAYLSGLVGLDEHAVAERLEVARIAVVGEKDRGGTKGATALKAAGWEHDVVLQAEPDWYAYAPSAFAARVTQFAART</sequence>
<dbReference type="EMBL" id="CP033905">
    <property type="protein sequence ID" value="AZR06837.1"/>
    <property type="molecule type" value="Genomic_DNA"/>
</dbReference>
<dbReference type="RefSeq" id="WP_108726549.1">
    <property type="nucleotide sequence ID" value="NZ_CP029001.1"/>
</dbReference>
<evidence type="ECO:0000313" key="2">
    <source>
        <dbReference type="Proteomes" id="UP000275951"/>
    </source>
</evidence>
<organism evidence="1 2">
    <name type="scientific">Trueperella pyogenes</name>
    <dbReference type="NCBI Taxonomy" id="1661"/>
    <lineage>
        <taxon>Bacteria</taxon>
        <taxon>Bacillati</taxon>
        <taxon>Actinomycetota</taxon>
        <taxon>Actinomycetes</taxon>
        <taxon>Actinomycetales</taxon>
        <taxon>Actinomycetaceae</taxon>
        <taxon>Trueperella</taxon>
    </lineage>
</organism>
<dbReference type="InterPro" id="IPR000073">
    <property type="entry name" value="AB_hydrolase_1"/>
</dbReference>
<dbReference type="AlphaFoldDB" id="A0A380M8K7"/>
<protein>
    <submittedName>
        <fullName evidence="1">Alpha/beta fold hydrolase</fullName>
    </submittedName>
</protein>
<dbReference type="Gene3D" id="3.40.50.1820">
    <property type="entry name" value="alpha/beta hydrolase"/>
    <property type="match status" value="1"/>
</dbReference>